<keyword evidence="6" id="KW-0539">Nucleus</keyword>
<feature type="domain" description="C2H2-type" evidence="9">
    <location>
        <begin position="762"/>
        <end position="789"/>
    </location>
</feature>
<keyword evidence="2" id="KW-0479">Metal-binding</keyword>
<sequence length="1108" mass="122094">MEEDINNGTATDDCSMVTDEGSVVQIIMRGEDGDTLIPNHQLIQINTDEGQMQYLEVTDKYGETQYIQVTSDGQAQLIQFTDAEQDGAALTTDMTGETLAMVENQPAQDLTDDQLAMKDEHTDMVPVFTADDLKQELDETNESIEEMPPEKKMRMEDVLLEEENRVVQVVPSGGEPPDANTSSQTEVKENHDSVGITAAPDDEENTSVTQATEVTDVKDETEKPKPQRPIPDLSSPIELESETIVTINSKKCVLKIDPETGKLRAYPLKPPAPAAGKRPRGRPRKIHSTDDKKSDSSSKTVEKPSAAPTEQENSAAEGLLGLSESDGRRKSLRVKKKPHVLAEYEIGAIEGVEDPDEDDGAKLPPDDKDVVISSIHASSSSSSAAAIGEKRGRGRPAKTPTTTNQLQNFLANLGLPVKRGRGRPRRYPPPGSANQVPTFIIPQSSGQTVVMKPVQGLGMKSQPGHVTILPAVRQEKMTNVTPSPQKFPPIVIQNADGTQTHIVATVPNDKMSVSTVTNSDVQPLTVIMAGSTEVEQGVENVQDGQLEDRPVDGNEMSLTTDQELPDTESSSPQTDITPVEGDECEETKDDITLLQQGGGQPLSATITLPGEDGTAAVIEVPQNLVPLLMSGKSEEPIKIGLKQTESDLEKLKCEKCNFQSYYMQQYQEHLSVVHEGEIFKCKCCNFSSFDEKGLNEHYKKVHPKNVCAVCNFRAEHAYVVKRHMMRHNSKGCRCQLCGKTYKDRYILKMHIKMVHMPAEVLFECTICSKKFTRKAHLKRHTRIHDPEKPYKCPFCDYRGCERSDVTKHVVIHNDPKYACEVCGKFFRHMKNKELHLKRHKGQRDYKCGVCDFYGYTFTDIRKHIDRKHADAKIVCGKCGSVFRSENQLEEHSKNCVSNLITIKPSDFSVLGEVTDDKGSISQISATHIANDGRIFMEGNHDYIRVEQVHVDLEVGKQRTNQRSASGGDVNTEPEARDPSLTGISQPVGYSTQLVMTLWDASRPSLTLQITVNRLDGSANSPPRGRDPRRRKVIDLFWAAETVPSPSIPLTGLVDSPEAVDTVSKALRLSISAQLNGSTGWSIGRAAGWSAGWLDGQAAGLAGWLAARH</sequence>
<reference evidence="10" key="1">
    <citation type="journal article" date="2023" name="Mol. Biol. Evol.">
        <title>Third-Generation Sequencing Reveals the Adaptive Role of the Epigenome in Three Deep-Sea Polychaetes.</title>
        <authorList>
            <person name="Perez M."/>
            <person name="Aroh O."/>
            <person name="Sun Y."/>
            <person name="Lan Y."/>
            <person name="Juniper S.K."/>
            <person name="Young C.R."/>
            <person name="Angers B."/>
            <person name="Qian P.Y."/>
        </authorList>
    </citation>
    <scope>NUCLEOTIDE SEQUENCE</scope>
    <source>
        <strain evidence="10">P08H-3</strain>
    </source>
</reference>
<feature type="domain" description="C2H2-type" evidence="9">
    <location>
        <begin position="817"/>
        <end position="844"/>
    </location>
</feature>
<evidence type="ECO:0000256" key="5">
    <source>
        <dbReference type="ARBA" id="ARBA00022833"/>
    </source>
</evidence>
<feature type="domain" description="C2H2-type" evidence="9">
    <location>
        <begin position="732"/>
        <end position="755"/>
    </location>
</feature>
<feature type="compositionally biased region" description="Low complexity" evidence="8">
    <location>
        <begin position="372"/>
        <end position="387"/>
    </location>
</feature>
<evidence type="ECO:0000313" key="11">
    <source>
        <dbReference type="Proteomes" id="UP001208570"/>
    </source>
</evidence>
<evidence type="ECO:0000259" key="9">
    <source>
        <dbReference type="PROSITE" id="PS50157"/>
    </source>
</evidence>
<dbReference type="GO" id="GO:0045944">
    <property type="term" value="P:positive regulation of transcription by RNA polymerase II"/>
    <property type="evidence" value="ECO:0007669"/>
    <property type="project" value="TreeGrafter"/>
</dbReference>
<keyword evidence="4 7" id="KW-0863">Zinc-finger</keyword>
<dbReference type="GO" id="GO:0005634">
    <property type="term" value="C:nucleus"/>
    <property type="evidence" value="ECO:0007669"/>
    <property type="project" value="UniProtKB-SubCell"/>
</dbReference>
<dbReference type="InterPro" id="IPR013087">
    <property type="entry name" value="Znf_C2H2_type"/>
</dbReference>
<dbReference type="SMART" id="SM00384">
    <property type="entry name" value="AT_hook"/>
    <property type="match status" value="3"/>
</dbReference>
<dbReference type="EMBL" id="JAODUP010000355">
    <property type="protein sequence ID" value="KAK2151675.1"/>
    <property type="molecule type" value="Genomic_DNA"/>
</dbReference>
<dbReference type="InterPro" id="IPR017956">
    <property type="entry name" value="AT_hook_DNA-bd_motif"/>
</dbReference>
<dbReference type="GO" id="GO:0003677">
    <property type="term" value="F:DNA binding"/>
    <property type="evidence" value="ECO:0007669"/>
    <property type="project" value="InterPro"/>
</dbReference>
<dbReference type="SUPFAM" id="SSF57667">
    <property type="entry name" value="beta-beta-alpha zinc fingers"/>
    <property type="match status" value="3"/>
</dbReference>
<dbReference type="AlphaFoldDB" id="A0AAD9MZZ2"/>
<feature type="compositionally biased region" description="Basic and acidic residues" evidence="8">
    <location>
        <begin position="287"/>
        <end position="302"/>
    </location>
</feature>
<evidence type="ECO:0000256" key="8">
    <source>
        <dbReference type="SAM" id="MobiDB-lite"/>
    </source>
</evidence>
<dbReference type="PANTHER" id="PTHR24403:SF67">
    <property type="entry name" value="FI01116P-RELATED"/>
    <property type="match status" value="1"/>
</dbReference>
<dbReference type="InterPro" id="IPR000637">
    <property type="entry name" value="HMGI/Y_DNA-bd_CS"/>
</dbReference>
<evidence type="ECO:0000256" key="6">
    <source>
        <dbReference type="ARBA" id="ARBA00023242"/>
    </source>
</evidence>
<feature type="region of interest" description="Disordered" evidence="8">
    <location>
        <begin position="955"/>
        <end position="983"/>
    </location>
</feature>
<feature type="compositionally biased region" description="Basic residues" evidence="8">
    <location>
        <begin position="277"/>
        <end position="286"/>
    </location>
</feature>
<feature type="region of interest" description="Disordered" evidence="8">
    <location>
        <begin position="542"/>
        <end position="587"/>
    </location>
</feature>
<feature type="compositionally biased region" description="Basic and acidic residues" evidence="8">
    <location>
        <begin position="360"/>
        <end position="370"/>
    </location>
</feature>
<protein>
    <recommendedName>
        <fullName evidence="9">C2H2-type domain-containing protein</fullName>
    </recommendedName>
</protein>
<feature type="region of interest" description="Disordered" evidence="8">
    <location>
        <begin position="168"/>
        <end position="237"/>
    </location>
</feature>
<dbReference type="FunFam" id="3.30.160.60:FF:001498">
    <property type="entry name" value="Zinc finger protein 404"/>
    <property type="match status" value="1"/>
</dbReference>
<dbReference type="GO" id="GO:0008270">
    <property type="term" value="F:zinc ion binding"/>
    <property type="evidence" value="ECO:0007669"/>
    <property type="project" value="UniProtKB-KW"/>
</dbReference>
<dbReference type="PANTHER" id="PTHR24403">
    <property type="entry name" value="ZINC FINGER PROTEIN"/>
    <property type="match status" value="1"/>
</dbReference>
<evidence type="ECO:0000313" key="10">
    <source>
        <dbReference type="EMBL" id="KAK2151675.1"/>
    </source>
</evidence>
<keyword evidence="5" id="KW-0862">Zinc</keyword>
<evidence type="ECO:0000256" key="1">
    <source>
        <dbReference type="ARBA" id="ARBA00004123"/>
    </source>
</evidence>
<dbReference type="Pfam" id="PF00096">
    <property type="entry name" value="zf-C2H2"/>
    <property type="match status" value="1"/>
</dbReference>
<dbReference type="PROSITE" id="PS00028">
    <property type="entry name" value="ZINC_FINGER_C2H2_1"/>
    <property type="match status" value="2"/>
</dbReference>
<comment type="caution">
    <text evidence="10">The sequence shown here is derived from an EMBL/GenBank/DDBJ whole genome shotgun (WGS) entry which is preliminary data.</text>
</comment>
<evidence type="ECO:0000256" key="2">
    <source>
        <dbReference type="ARBA" id="ARBA00022723"/>
    </source>
</evidence>
<organism evidence="10 11">
    <name type="scientific">Paralvinella palmiformis</name>
    <dbReference type="NCBI Taxonomy" id="53620"/>
    <lineage>
        <taxon>Eukaryota</taxon>
        <taxon>Metazoa</taxon>
        <taxon>Spiralia</taxon>
        <taxon>Lophotrochozoa</taxon>
        <taxon>Annelida</taxon>
        <taxon>Polychaeta</taxon>
        <taxon>Sedentaria</taxon>
        <taxon>Canalipalpata</taxon>
        <taxon>Terebellida</taxon>
        <taxon>Terebelliformia</taxon>
        <taxon>Alvinellidae</taxon>
        <taxon>Paralvinella</taxon>
    </lineage>
</organism>
<feature type="region of interest" description="Disordered" evidence="8">
    <location>
        <begin position="260"/>
        <end position="402"/>
    </location>
</feature>
<dbReference type="InterPro" id="IPR050688">
    <property type="entry name" value="Zinc_finger/UBP_domain"/>
</dbReference>
<accession>A0AAD9MZZ2</accession>
<proteinExistence type="predicted"/>
<dbReference type="Gene3D" id="3.30.160.60">
    <property type="entry name" value="Classic Zinc Finger"/>
    <property type="match status" value="5"/>
</dbReference>
<feature type="compositionally biased region" description="Basic and acidic residues" evidence="8">
    <location>
        <begin position="215"/>
        <end position="225"/>
    </location>
</feature>
<dbReference type="SMART" id="SM00355">
    <property type="entry name" value="ZnF_C2H2"/>
    <property type="match status" value="9"/>
</dbReference>
<keyword evidence="11" id="KW-1185">Reference proteome</keyword>
<feature type="compositionally biased region" description="Basic residues" evidence="8">
    <location>
        <begin position="330"/>
        <end position="339"/>
    </location>
</feature>
<dbReference type="PROSITE" id="PS50157">
    <property type="entry name" value="ZINC_FINGER_C2H2_2"/>
    <property type="match status" value="3"/>
</dbReference>
<evidence type="ECO:0000256" key="3">
    <source>
        <dbReference type="ARBA" id="ARBA00022737"/>
    </source>
</evidence>
<feature type="compositionally biased region" description="Polar residues" evidence="8">
    <location>
        <begin position="556"/>
        <end position="576"/>
    </location>
</feature>
<comment type="subcellular location">
    <subcellularLocation>
        <location evidence="1">Nucleus</location>
    </subcellularLocation>
</comment>
<evidence type="ECO:0000256" key="4">
    <source>
        <dbReference type="ARBA" id="ARBA00022771"/>
    </source>
</evidence>
<dbReference type="PROSITE" id="PS00354">
    <property type="entry name" value="HMGI_Y"/>
    <property type="match status" value="1"/>
</dbReference>
<evidence type="ECO:0000256" key="7">
    <source>
        <dbReference type="PROSITE-ProRule" id="PRU00042"/>
    </source>
</evidence>
<dbReference type="Proteomes" id="UP001208570">
    <property type="component" value="Unassembled WGS sequence"/>
</dbReference>
<dbReference type="PRINTS" id="PR00929">
    <property type="entry name" value="ATHOOK"/>
</dbReference>
<keyword evidence="3" id="KW-0677">Repeat</keyword>
<gene>
    <name evidence="10" type="ORF">LSH36_355g02012</name>
</gene>
<dbReference type="InterPro" id="IPR036236">
    <property type="entry name" value="Znf_C2H2_sf"/>
</dbReference>
<name>A0AAD9MZZ2_9ANNE</name>